<dbReference type="Proteomes" id="UP001221757">
    <property type="component" value="Unassembled WGS sequence"/>
</dbReference>
<accession>A0AAD7DEI5</accession>
<sequence length="229" mass="24756">MPPSASSKPPQLRDRAYRRLPWMGATHVRASLSRRRYWRCVALGSPSVIRGTVVIMCAAACGCFGSIQNRSLGCNNPANSGIRRVLVPVPTNGNQKMRQQFGVESGDTGTKVPAVPLAAVGSVTRAHPQLAHNASELEVVEAAPALDSTQVPRSMDLAEEAAHAPDSPEAKRASYEAFLLEGSRSHSRKQGFEFMEPLVADVVNTDPSLRPMMEEVVPRFEEVVRGLGT</sequence>
<gene>
    <name evidence="1" type="ORF">B0H17DRAFT_1180325</name>
</gene>
<organism evidence="1 2">
    <name type="scientific">Mycena rosella</name>
    <name type="common">Pink bonnet</name>
    <name type="synonym">Agaricus rosellus</name>
    <dbReference type="NCBI Taxonomy" id="1033263"/>
    <lineage>
        <taxon>Eukaryota</taxon>
        <taxon>Fungi</taxon>
        <taxon>Dikarya</taxon>
        <taxon>Basidiomycota</taxon>
        <taxon>Agaricomycotina</taxon>
        <taxon>Agaricomycetes</taxon>
        <taxon>Agaricomycetidae</taxon>
        <taxon>Agaricales</taxon>
        <taxon>Marasmiineae</taxon>
        <taxon>Mycenaceae</taxon>
        <taxon>Mycena</taxon>
    </lineage>
</organism>
<proteinExistence type="predicted"/>
<comment type="caution">
    <text evidence="1">The sequence shown here is derived from an EMBL/GenBank/DDBJ whole genome shotgun (WGS) entry which is preliminary data.</text>
</comment>
<evidence type="ECO:0000313" key="2">
    <source>
        <dbReference type="Proteomes" id="UP001221757"/>
    </source>
</evidence>
<protein>
    <submittedName>
        <fullName evidence="1">Uncharacterized protein</fullName>
    </submittedName>
</protein>
<dbReference type="EMBL" id="JARKIE010000073">
    <property type="protein sequence ID" value="KAJ7689339.1"/>
    <property type="molecule type" value="Genomic_DNA"/>
</dbReference>
<dbReference type="AlphaFoldDB" id="A0AAD7DEI5"/>
<reference evidence="1" key="1">
    <citation type="submission" date="2023-03" db="EMBL/GenBank/DDBJ databases">
        <title>Massive genome expansion in bonnet fungi (Mycena s.s.) driven by repeated elements and novel gene families across ecological guilds.</title>
        <authorList>
            <consortium name="Lawrence Berkeley National Laboratory"/>
            <person name="Harder C.B."/>
            <person name="Miyauchi S."/>
            <person name="Viragh M."/>
            <person name="Kuo A."/>
            <person name="Thoen E."/>
            <person name="Andreopoulos B."/>
            <person name="Lu D."/>
            <person name="Skrede I."/>
            <person name="Drula E."/>
            <person name="Henrissat B."/>
            <person name="Morin E."/>
            <person name="Kohler A."/>
            <person name="Barry K."/>
            <person name="LaButti K."/>
            <person name="Morin E."/>
            <person name="Salamov A."/>
            <person name="Lipzen A."/>
            <person name="Mereny Z."/>
            <person name="Hegedus B."/>
            <person name="Baldrian P."/>
            <person name="Stursova M."/>
            <person name="Weitz H."/>
            <person name="Taylor A."/>
            <person name="Grigoriev I.V."/>
            <person name="Nagy L.G."/>
            <person name="Martin F."/>
            <person name="Kauserud H."/>
        </authorList>
    </citation>
    <scope>NUCLEOTIDE SEQUENCE</scope>
    <source>
        <strain evidence="1">CBHHK067</strain>
    </source>
</reference>
<name>A0AAD7DEI5_MYCRO</name>
<evidence type="ECO:0000313" key="1">
    <source>
        <dbReference type="EMBL" id="KAJ7689339.1"/>
    </source>
</evidence>
<keyword evidence="2" id="KW-1185">Reference proteome</keyword>